<dbReference type="EMBL" id="JACHVX010000003">
    <property type="protein sequence ID" value="MBB2923714.1"/>
    <property type="molecule type" value="Genomic_DNA"/>
</dbReference>
<dbReference type="Proteomes" id="UP000518206">
    <property type="component" value="Unassembled WGS sequence"/>
</dbReference>
<protein>
    <recommendedName>
        <fullName evidence="3">Nucleotidyltransferase</fullName>
    </recommendedName>
</protein>
<evidence type="ECO:0008006" key="3">
    <source>
        <dbReference type="Google" id="ProtNLM"/>
    </source>
</evidence>
<name>A0A7W4UGH3_9CELL</name>
<accession>A0A7W4UGH3</accession>
<dbReference type="AlphaFoldDB" id="A0A7W4UGH3"/>
<comment type="caution">
    <text evidence="1">The sequence shown here is derived from an EMBL/GenBank/DDBJ whole genome shotgun (WGS) entry which is preliminary data.</text>
</comment>
<reference evidence="1 2" key="2">
    <citation type="submission" date="2020-08" db="EMBL/GenBank/DDBJ databases">
        <authorList>
            <person name="Partida-Martinez L."/>
            <person name="Huntemann M."/>
            <person name="Clum A."/>
            <person name="Wang J."/>
            <person name="Palaniappan K."/>
            <person name="Ritter S."/>
            <person name="Chen I.-M."/>
            <person name="Stamatis D."/>
            <person name="Reddy T."/>
            <person name="O'Malley R."/>
            <person name="Daum C."/>
            <person name="Shapiro N."/>
            <person name="Ivanova N."/>
            <person name="Kyrpides N."/>
            <person name="Woyke T."/>
        </authorList>
    </citation>
    <scope>NUCLEOTIDE SEQUENCE [LARGE SCALE GENOMIC DNA]</scope>
    <source>
        <strain evidence="1 2">RAS26</strain>
    </source>
</reference>
<sequence length="187" mass="20384">MRRSELAHILRAASTIAGDAEVLLVGSQSILGSFDEDDLPDEAVGSIEADVAFFGTDAGEKALRVDGAIGEDSGFHQMYGYYAQGLEIDGLVVLPQGWEQRVVIWQSQSSAPGRAHCLERHDLAVSKLAAFREKEREFVHALLACGLLLPEILLERLDGTPGLGAPHRRRLQDWVRVSAARIESRPG</sequence>
<organism evidence="1 2">
    <name type="scientific">Cellulomonas cellasea</name>
    <dbReference type="NCBI Taxonomy" id="43670"/>
    <lineage>
        <taxon>Bacteria</taxon>
        <taxon>Bacillati</taxon>
        <taxon>Actinomycetota</taxon>
        <taxon>Actinomycetes</taxon>
        <taxon>Micrococcales</taxon>
        <taxon>Cellulomonadaceae</taxon>
        <taxon>Cellulomonas</taxon>
    </lineage>
</organism>
<reference evidence="1 2" key="1">
    <citation type="submission" date="2020-08" db="EMBL/GenBank/DDBJ databases">
        <title>The Agave Microbiome: Exploring the role of microbial communities in plant adaptations to desert environments.</title>
        <authorList>
            <person name="Partida-Martinez L.P."/>
        </authorList>
    </citation>
    <scope>NUCLEOTIDE SEQUENCE [LARGE SCALE GENOMIC DNA]</scope>
    <source>
        <strain evidence="1 2">RAS26</strain>
    </source>
</reference>
<dbReference type="RefSeq" id="WP_183296513.1">
    <property type="nucleotide sequence ID" value="NZ_JACHVX010000003.1"/>
</dbReference>
<gene>
    <name evidence="1" type="ORF">FHR80_002639</name>
</gene>
<evidence type="ECO:0000313" key="2">
    <source>
        <dbReference type="Proteomes" id="UP000518206"/>
    </source>
</evidence>
<proteinExistence type="predicted"/>
<evidence type="ECO:0000313" key="1">
    <source>
        <dbReference type="EMBL" id="MBB2923714.1"/>
    </source>
</evidence>